<gene>
    <name evidence="2" type="ORF">O181_107514</name>
</gene>
<feature type="compositionally biased region" description="Basic and acidic residues" evidence="1">
    <location>
        <begin position="54"/>
        <end position="63"/>
    </location>
</feature>
<evidence type="ECO:0000256" key="1">
    <source>
        <dbReference type="SAM" id="MobiDB-lite"/>
    </source>
</evidence>
<dbReference type="EMBL" id="AVOT02081446">
    <property type="protein sequence ID" value="MBW0567799.1"/>
    <property type="molecule type" value="Genomic_DNA"/>
</dbReference>
<evidence type="ECO:0000313" key="3">
    <source>
        <dbReference type="Proteomes" id="UP000765509"/>
    </source>
</evidence>
<feature type="region of interest" description="Disordered" evidence="1">
    <location>
        <begin position="1"/>
        <end position="63"/>
    </location>
</feature>
<accession>A0A9Q3PN32</accession>
<reference evidence="2" key="1">
    <citation type="submission" date="2021-03" db="EMBL/GenBank/DDBJ databases">
        <title>Draft genome sequence of rust myrtle Austropuccinia psidii MF-1, a brazilian biotype.</title>
        <authorList>
            <person name="Quecine M.C."/>
            <person name="Pachon D.M.R."/>
            <person name="Bonatelli M.L."/>
            <person name="Correr F.H."/>
            <person name="Franceschini L.M."/>
            <person name="Leite T.F."/>
            <person name="Margarido G.R.A."/>
            <person name="Almeida C.A."/>
            <person name="Ferrarezi J.A."/>
            <person name="Labate C.A."/>
        </authorList>
    </citation>
    <scope>NUCLEOTIDE SEQUENCE</scope>
    <source>
        <strain evidence="2">MF-1</strain>
    </source>
</reference>
<evidence type="ECO:0000313" key="2">
    <source>
        <dbReference type="EMBL" id="MBW0567799.1"/>
    </source>
</evidence>
<keyword evidence="3" id="KW-1185">Reference proteome</keyword>
<feature type="compositionally biased region" description="Polar residues" evidence="1">
    <location>
        <begin position="1"/>
        <end position="17"/>
    </location>
</feature>
<name>A0A9Q3PN32_9BASI</name>
<comment type="caution">
    <text evidence="2">The sequence shown here is derived from an EMBL/GenBank/DDBJ whole genome shotgun (WGS) entry which is preliminary data.</text>
</comment>
<protein>
    <submittedName>
        <fullName evidence="2">Uncharacterized protein</fullName>
    </submittedName>
</protein>
<dbReference type="AlphaFoldDB" id="A0A9Q3PN32"/>
<proteinExistence type="predicted"/>
<organism evidence="2 3">
    <name type="scientific">Austropuccinia psidii MF-1</name>
    <dbReference type="NCBI Taxonomy" id="1389203"/>
    <lineage>
        <taxon>Eukaryota</taxon>
        <taxon>Fungi</taxon>
        <taxon>Dikarya</taxon>
        <taxon>Basidiomycota</taxon>
        <taxon>Pucciniomycotina</taxon>
        <taxon>Pucciniomycetes</taxon>
        <taxon>Pucciniales</taxon>
        <taxon>Sphaerophragmiaceae</taxon>
        <taxon>Austropuccinia</taxon>
    </lineage>
</organism>
<sequence>MPIQNSPPARQNRSQARGQAALTPTPRAPLDGTPAVPQLRANLDRGPNVEGEADPGRKEEGQEDKVIFQSFQGPLSKVLVKMSEPSLLAIMQQQTQIMANSHAASFYEASRPQAFKTPSMKASEFFDGTQPFKVRSFI</sequence>
<dbReference type="Proteomes" id="UP000765509">
    <property type="component" value="Unassembled WGS sequence"/>
</dbReference>